<protein>
    <submittedName>
        <fullName evidence="1">Kinase</fullName>
    </submittedName>
</protein>
<gene>
    <name evidence="1" type="ORF">EYB31_29060</name>
</gene>
<dbReference type="GO" id="GO:0016773">
    <property type="term" value="F:phosphotransferase activity, alcohol group as acceptor"/>
    <property type="evidence" value="ECO:0007669"/>
    <property type="project" value="InterPro"/>
</dbReference>
<evidence type="ECO:0000313" key="1">
    <source>
        <dbReference type="EMBL" id="TBL72497.1"/>
    </source>
</evidence>
<keyword evidence="2" id="KW-1185">Reference proteome</keyword>
<dbReference type="Pfam" id="PF04655">
    <property type="entry name" value="APH_6_hur"/>
    <property type="match status" value="1"/>
</dbReference>
<name>A0A4Q9DL32_9BACL</name>
<dbReference type="InterPro" id="IPR006748">
    <property type="entry name" value="NH2Glyco/OHUrea_AB-resist_kin"/>
</dbReference>
<sequence>MMHLPATFRQNIVGVHRQKGENWLSGLEELIAYCERRWSCVVQRDHDYPLSYNFVAPVRFQDGRPAVIKLGVPSGEIHLEVTALRHYNGNGAVRLLEADEERGILILEKLSPGATLKSVKDDEEATLIAADVMKKMRRPAPDNGSLPSVGRWAEGLSRFRADFGGGTGPLPEQMVAKAEKLYAELLSSASRLQLLHGDLHHDNILSSERGPWLAIDPKGLIGEPEYEVISFLMNHLPEQGVPEAIRRRVDIFAKRLDLNTERIYGWAYCHAVLSASWHVEDRTGGEKGAIELAKVFERSLTG</sequence>
<dbReference type="GO" id="GO:0016301">
    <property type="term" value="F:kinase activity"/>
    <property type="evidence" value="ECO:0007669"/>
    <property type="project" value="UniProtKB-KW"/>
</dbReference>
<keyword evidence="1" id="KW-0808">Transferase</keyword>
<dbReference type="InterPro" id="IPR011009">
    <property type="entry name" value="Kinase-like_dom_sf"/>
</dbReference>
<proteinExistence type="predicted"/>
<dbReference type="SUPFAM" id="SSF56112">
    <property type="entry name" value="Protein kinase-like (PK-like)"/>
    <property type="match status" value="1"/>
</dbReference>
<accession>A0A4Q9DL32</accession>
<dbReference type="AlphaFoldDB" id="A0A4Q9DL32"/>
<comment type="caution">
    <text evidence="1">The sequence shown here is derived from an EMBL/GenBank/DDBJ whole genome shotgun (WGS) entry which is preliminary data.</text>
</comment>
<reference evidence="1 2" key="1">
    <citation type="submission" date="2019-02" db="EMBL/GenBank/DDBJ databases">
        <title>Paenibacillus sp. nov., isolated from surface-sterilized tissue of Thalictrum simplex L.</title>
        <authorList>
            <person name="Tuo L."/>
        </authorList>
    </citation>
    <scope>NUCLEOTIDE SEQUENCE [LARGE SCALE GENOMIC DNA]</scope>
    <source>
        <strain evidence="1 2">N2SHLJ1</strain>
    </source>
</reference>
<dbReference type="OrthoDB" id="179394at2"/>
<dbReference type="Proteomes" id="UP000293142">
    <property type="component" value="Unassembled WGS sequence"/>
</dbReference>
<dbReference type="Gene3D" id="1.10.510.10">
    <property type="entry name" value="Transferase(Phosphotransferase) domain 1"/>
    <property type="match status" value="1"/>
</dbReference>
<evidence type="ECO:0000313" key="2">
    <source>
        <dbReference type="Proteomes" id="UP000293142"/>
    </source>
</evidence>
<dbReference type="EMBL" id="SIRE01000024">
    <property type="protein sequence ID" value="TBL72497.1"/>
    <property type="molecule type" value="Genomic_DNA"/>
</dbReference>
<dbReference type="GO" id="GO:0019748">
    <property type="term" value="P:secondary metabolic process"/>
    <property type="evidence" value="ECO:0007669"/>
    <property type="project" value="InterPro"/>
</dbReference>
<organism evidence="1 2">
    <name type="scientific">Paenibacillus thalictri</name>
    <dbReference type="NCBI Taxonomy" id="2527873"/>
    <lineage>
        <taxon>Bacteria</taxon>
        <taxon>Bacillati</taxon>
        <taxon>Bacillota</taxon>
        <taxon>Bacilli</taxon>
        <taxon>Bacillales</taxon>
        <taxon>Paenibacillaceae</taxon>
        <taxon>Paenibacillus</taxon>
    </lineage>
</organism>
<keyword evidence="1" id="KW-0418">Kinase</keyword>